<feature type="non-terminal residue" evidence="2">
    <location>
        <position position="52"/>
    </location>
</feature>
<keyword evidence="1" id="KW-0812">Transmembrane</keyword>
<name>A0A087TYG3_STEMI</name>
<reference evidence="2 3" key="1">
    <citation type="submission" date="2013-11" db="EMBL/GenBank/DDBJ databases">
        <title>Genome sequencing of Stegodyphus mimosarum.</title>
        <authorList>
            <person name="Bechsgaard J."/>
        </authorList>
    </citation>
    <scope>NUCLEOTIDE SEQUENCE [LARGE SCALE GENOMIC DNA]</scope>
</reference>
<sequence length="52" mass="6274">MLEIVIPTRYFIFWYMAVFRIGVEIATICWSANLWDYRWSQVLISQTFPVKA</sequence>
<dbReference type="Proteomes" id="UP000054359">
    <property type="component" value="Unassembled WGS sequence"/>
</dbReference>
<keyword evidence="1" id="KW-1133">Transmembrane helix</keyword>
<accession>A0A087TYG3</accession>
<evidence type="ECO:0000256" key="1">
    <source>
        <dbReference type="SAM" id="Phobius"/>
    </source>
</evidence>
<keyword evidence="1" id="KW-0472">Membrane</keyword>
<evidence type="ECO:0000313" key="3">
    <source>
        <dbReference type="Proteomes" id="UP000054359"/>
    </source>
</evidence>
<proteinExistence type="predicted"/>
<protein>
    <submittedName>
        <fullName evidence="2">Uncharacterized protein</fullName>
    </submittedName>
</protein>
<organism evidence="2 3">
    <name type="scientific">Stegodyphus mimosarum</name>
    <name type="common">African social velvet spider</name>
    <dbReference type="NCBI Taxonomy" id="407821"/>
    <lineage>
        <taxon>Eukaryota</taxon>
        <taxon>Metazoa</taxon>
        <taxon>Ecdysozoa</taxon>
        <taxon>Arthropoda</taxon>
        <taxon>Chelicerata</taxon>
        <taxon>Arachnida</taxon>
        <taxon>Araneae</taxon>
        <taxon>Araneomorphae</taxon>
        <taxon>Entelegynae</taxon>
        <taxon>Eresoidea</taxon>
        <taxon>Eresidae</taxon>
        <taxon>Stegodyphus</taxon>
    </lineage>
</organism>
<dbReference type="EMBL" id="KK117325">
    <property type="protein sequence ID" value="KFM70152.1"/>
    <property type="molecule type" value="Genomic_DNA"/>
</dbReference>
<dbReference type="AlphaFoldDB" id="A0A087TYG3"/>
<gene>
    <name evidence="2" type="ORF">X975_24984</name>
</gene>
<evidence type="ECO:0000313" key="2">
    <source>
        <dbReference type="EMBL" id="KFM70152.1"/>
    </source>
</evidence>
<keyword evidence="3" id="KW-1185">Reference proteome</keyword>
<feature type="transmembrane region" description="Helical" evidence="1">
    <location>
        <begin position="12"/>
        <end position="35"/>
    </location>
</feature>